<evidence type="ECO:0000313" key="1">
    <source>
        <dbReference type="EMBL" id="CAA7403698.1"/>
    </source>
</evidence>
<dbReference type="Proteomes" id="UP000663760">
    <property type="component" value="Chromosome 10"/>
</dbReference>
<dbReference type="EMBL" id="LR746273">
    <property type="protein sequence ID" value="CAA7403698.1"/>
    <property type="molecule type" value="Genomic_DNA"/>
</dbReference>
<reference evidence="1" key="1">
    <citation type="submission" date="2020-02" db="EMBL/GenBank/DDBJ databases">
        <authorList>
            <person name="Scholz U."/>
            <person name="Mascher M."/>
            <person name="Fiebig A."/>
        </authorList>
    </citation>
    <scope>NUCLEOTIDE SEQUENCE</scope>
</reference>
<dbReference type="AlphaFoldDB" id="A0A7I8L305"/>
<sequence length="137" mass="14608">MTSAPPLMNLETLWTTTSAPILAGEMTMGEKVLSTTTITPFSCATAHRLGTSATASVGSPISTKVVWIPHALDRNIILLDSSKIPSDLCPGDPIHGRLESSEEKMQISGGTCRLSVNGGGWIFSIHSRITDIILYLI</sequence>
<evidence type="ECO:0000313" key="2">
    <source>
        <dbReference type="Proteomes" id="UP000663760"/>
    </source>
</evidence>
<accession>A0A7I8L305</accession>
<dbReference type="OrthoDB" id="10648614at2759"/>
<name>A0A7I8L305_SPIIN</name>
<protein>
    <submittedName>
        <fullName evidence="1">Uncharacterized protein</fullName>
    </submittedName>
</protein>
<proteinExistence type="predicted"/>
<keyword evidence="2" id="KW-1185">Reference proteome</keyword>
<organism evidence="1 2">
    <name type="scientific">Spirodela intermedia</name>
    <name type="common">Intermediate duckweed</name>
    <dbReference type="NCBI Taxonomy" id="51605"/>
    <lineage>
        <taxon>Eukaryota</taxon>
        <taxon>Viridiplantae</taxon>
        <taxon>Streptophyta</taxon>
        <taxon>Embryophyta</taxon>
        <taxon>Tracheophyta</taxon>
        <taxon>Spermatophyta</taxon>
        <taxon>Magnoliopsida</taxon>
        <taxon>Liliopsida</taxon>
        <taxon>Araceae</taxon>
        <taxon>Lemnoideae</taxon>
        <taxon>Spirodela</taxon>
    </lineage>
</organism>
<gene>
    <name evidence="1" type="ORF">SI8410_10014376</name>
</gene>